<dbReference type="EMBL" id="BQNB010011263">
    <property type="protein sequence ID" value="GJS88310.1"/>
    <property type="molecule type" value="Genomic_DNA"/>
</dbReference>
<keyword evidence="3" id="KW-1185">Reference proteome</keyword>
<name>A0ABQ4ZEP6_9ASTR</name>
<accession>A0ABQ4ZEP6</accession>
<organism evidence="2 3">
    <name type="scientific">Tanacetum coccineum</name>
    <dbReference type="NCBI Taxonomy" id="301880"/>
    <lineage>
        <taxon>Eukaryota</taxon>
        <taxon>Viridiplantae</taxon>
        <taxon>Streptophyta</taxon>
        <taxon>Embryophyta</taxon>
        <taxon>Tracheophyta</taxon>
        <taxon>Spermatophyta</taxon>
        <taxon>Magnoliopsida</taxon>
        <taxon>eudicotyledons</taxon>
        <taxon>Gunneridae</taxon>
        <taxon>Pentapetalae</taxon>
        <taxon>asterids</taxon>
        <taxon>campanulids</taxon>
        <taxon>Asterales</taxon>
        <taxon>Asteraceae</taxon>
        <taxon>Asteroideae</taxon>
        <taxon>Anthemideae</taxon>
        <taxon>Anthemidinae</taxon>
        <taxon>Tanacetum</taxon>
    </lineage>
</organism>
<comment type="caution">
    <text evidence="2">The sequence shown here is derived from an EMBL/GenBank/DDBJ whole genome shotgun (WGS) entry which is preliminary data.</text>
</comment>
<evidence type="ECO:0000313" key="3">
    <source>
        <dbReference type="Proteomes" id="UP001151760"/>
    </source>
</evidence>
<evidence type="ECO:0000256" key="1">
    <source>
        <dbReference type="SAM" id="MobiDB-lite"/>
    </source>
</evidence>
<gene>
    <name evidence="2" type="ORF">Tco_0770946</name>
</gene>
<evidence type="ECO:0000313" key="2">
    <source>
        <dbReference type="EMBL" id="GJS88310.1"/>
    </source>
</evidence>
<sequence length="177" mass="19699">MSKHKGVYVTLSNTKKVFANMKRPCKVFSRRVTPLFSIMIIQATKAIGADSSLLLSDSISTPIITQPSSSKPQKKKSRRKQRKDSAPTEPTTEETQVFKEESPAFEKKGIRALGLRRLRKVGSSSRVESSNDASLGVLEEQEFEFEKVVAEPVVSVATTTKSIPVSAAVYYYCQFQF</sequence>
<feature type="compositionally biased region" description="Basic residues" evidence="1">
    <location>
        <begin position="72"/>
        <end position="82"/>
    </location>
</feature>
<reference evidence="2" key="2">
    <citation type="submission" date="2022-01" db="EMBL/GenBank/DDBJ databases">
        <authorList>
            <person name="Yamashiro T."/>
            <person name="Shiraishi A."/>
            <person name="Satake H."/>
            <person name="Nakayama K."/>
        </authorList>
    </citation>
    <scope>NUCLEOTIDE SEQUENCE</scope>
</reference>
<feature type="region of interest" description="Disordered" evidence="1">
    <location>
        <begin position="64"/>
        <end position="104"/>
    </location>
</feature>
<dbReference type="Proteomes" id="UP001151760">
    <property type="component" value="Unassembled WGS sequence"/>
</dbReference>
<protein>
    <submittedName>
        <fullName evidence="2">Uncharacterized protein</fullName>
    </submittedName>
</protein>
<proteinExistence type="predicted"/>
<reference evidence="2" key="1">
    <citation type="journal article" date="2022" name="Int. J. Mol. Sci.">
        <title>Draft Genome of Tanacetum Coccineum: Genomic Comparison of Closely Related Tanacetum-Family Plants.</title>
        <authorList>
            <person name="Yamashiro T."/>
            <person name="Shiraishi A."/>
            <person name="Nakayama K."/>
            <person name="Satake H."/>
        </authorList>
    </citation>
    <scope>NUCLEOTIDE SEQUENCE</scope>
</reference>